<dbReference type="Pfam" id="PF20152">
    <property type="entry name" value="DUF6534"/>
    <property type="match status" value="1"/>
</dbReference>
<keyword evidence="1" id="KW-1133">Transmembrane helix</keyword>
<dbReference type="PANTHER" id="PTHR40465">
    <property type="entry name" value="CHROMOSOME 1, WHOLE GENOME SHOTGUN SEQUENCE"/>
    <property type="match status" value="1"/>
</dbReference>
<feature type="non-terminal residue" evidence="3">
    <location>
        <position position="271"/>
    </location>
</feature>
<accession>A0AAD4BDH9</accession>
<reference evidence="3" key="1">
    <citation type="submission" date="2019-10" db="EMBL/GenBank/DDBJ databases">
        <authorList>
            <consortium name="DOE Joint Genome Institute"/>
            <person name="Kuo A."/>
            <person name="Miyauchi S."/>
            <person name="Kiss E."/>
            <person name="Drula E."/>
            <person name="Kohler A."/>
            <person name="Sanchez-Garcia M."/>
            <person name="Andreopoulos B."/>
            <person name="Barry K.W."/>
            <person name="Bonito G."/>
            <person name="Buee M."/>
            <person name="Carver A."/>
            <person name="Chen C."/>
            <person name="Cichocki N."/>
            <person name="Clum A."/>
            <person name="Culley D."/>
            <person name="Crous P.W."/>
            <person name="Fauchery L."/>
            <person name="Girlanda M."/>
            <person name="Hayes R."/>
            <person name="Keri Z."/>
            <person name="LaButti K."/>
            <person name="Lipzen A."/>
            <person name="Lombard V."/>
            <person name="Magnuson J."/>
            <person name="Maillard F."/>
            <person name="Morin E."/>
            <person name="Murat C."/>
            <person name="Nolan M."/>
            <person name="Ohm R."/>
            <person name="Pangilinan J."/>
            <person name="Pereira M."/>
            <person name="Perotto S."/>
            <person name="Peter M."/>
            <person name="Riley R."/>
            <person name="Sitrit Y."/>
            <person name="Stielow B."/>
            <person name="Szollosi G."/>
            <person name="Zifcakova L."/>
            <person name="Stursova M."/>
            <person name="Spatafora J.W."/>
            <person name="Tedersoo L."/>
            <person name="Vaario L.-M."/>
            <person name="Yamada A."/>
            <person name="Yan M."/>
            <person name="Wang P."/>
            <person name="Xu J."/>
            <person name="Bruns T."/>
            <person name="Baldrian P."/>
            <person name="Vilgalys R."/>
            <person name="Henrissat B."/>
            <person name="Grigoriev I.V."/>
            <person name="Hibbett D."/>
            <person name="Nagy L.G."/>
            <person name="Martin F.M."/>
        </authorList>
    </citation>
    <scope>NUCLEOTIDE SEQUENCE</scope>
    <source>
        <strain evidence="3">BED1</strain>
    </source>
</reference>
<dbReference type="Proteomes" id="UP001194468">
    <property type="component" value="Unassembled WGS sequence"/>
</dbReference>
<dbReference type="InterPro" id="IPR045339">
    <property type="entry name" value="DUF6534"/>
</dbReference>
<organism evidence="3 4">
    <name type="scientific">Boletus edulis BED1</name>
    <dbReference type="NCBI Taxonomy" id="1328754"/>
    <lineage>
        <taxon>Eukaryota</taxon>
        <taxon>Fungi</taxon>
        <taxon>Dikarya</taxon>
        <taxon>Basidiomycota</taxon>
        <taxon>Agaricomycotina</taxon>
        <taxon>Agaricomycetes</taxon>
        <taxon>Agaricomycetidae</taxon>
        <taxon>Boletales</taxon>
        <taxon>Boletineae</taxon>
        <taxon>Boletaceae</taxon>
        <taxon>Boletoideae</taxon>
        <taxon>Boletus</taxon>
    </lineage>
</organism>
<dbReference type="PANTHER" id="PTHR40465:SF1">
    <property type="entry name" value="DUF6534 DOMAIN-CONTAINING PROTEIN"/>
    <property type="match status" value="1"/>
</dbReference>
<evidence type="ECO:0000259" key="2">
    <source>
        <dbReference type="Pfam" id="PF20152"/>
    </source>
</evidence>
<keyword evidence="1" id="KW-0472">Membrane</keyword>
<comment type="caution">
    <text evidence="3">The sequence shown here is derived from an EMBL/GenBank/DDBJ whole genome shotgun (WGS) entry which is preliminary data.</text>
</comment>
<keyword evidence="4" id="KW-1185">Reference proteome</keyword>
<feature type="domain" description="DUF6534" evidence="2">
    <location>
        <begin position="162"/>
        <end position="248"/>
    </location>
</feature>
<sequence length="271" mass="31126">SSYPFAIMWGPGCIGRTQPFCASLYGVEISQFVFYLQAFPCDSVTVKLQVYIVTVLDTVHSSTLISGFYHLWITCRANTSPACSYHHETITHYIKYCITFMVQVFYAQRVWISKFMVPTPLFFHSLLLRLFNCVCRELVHYSEYQLTVLFSTKYTPMSSIASAVCDAIITLSVMYYLRPRSIRRQNLVKRLLVVFVEMGMFTFINALSMVVLYYIQIPMLGQFLTVAPGVILSKTYVNSMLAVLNARKPIRDEERNALSRSIELPTIVTLR</sequence>
<feature type="transmembrane region" description="Helical" evidence="1">
    <location>
        <begin position="159"/>
        <end position="178"/>
    </location>
</feature>
<dbReference type="AlphaFoldDB" id="A0AAD4BDH9"/>
<evidence type="ECO:0000256" key="1">
    <source>
        <dbReference type="SAM" id="Phobius"/>
    </source>
</evidence>
<feature type="transmembrane region" description="Helical" evidence="1">
    <location>
        <begin position="190"/>
        <end position="215"/>
    </location>
</feature>
<protein>
    <recommendedName>
        <fullName evidence="2">DUF6534 domain-containing protein</fullName>
    </recommendedName>
</protein>
<feature type="transmembrane region" description="Helical" evidence="1">
    <location>
        <begin position="221"/>
        <end position="244"/>
    </location>
</feature>
<evidence type="ECO:0000313" key="4">
    <source>
        <dbReference type="Proteomes" id="UP001194468"/>
    </source>
</evidence>
<name>A0AAD4BDH9_BOLED</name>
<keyword evidence="1" id="KW-0812">Transmembrane</keyword>
<evidence type="ECO:0000313" key="3">
    <source>
        <dbReference type="EMBL" id="KAF8421712.1"/>
    </source>
</evidence>
<proteinExistence type="predicted"/>
<gene>
    <name evidence="3" type="ORF">L210DRAFT_877653</name>
</gene>
<reference evidence="3" key="2">
    <citation type="journal article" date="2020" name="Nat. Commun.">
        <title>Large-scale genome sequencing of mycorrhizal fungi provides insights into the early evolution of symbiotic traits.</title>
        <authorList>
            <person name="Miyauchi S."/>
            <person name="Kiss E."/>
            <person name="Kuo A."/>
            <person name="Drula E."/>
            <person name="Kohler A."/>
            <person name="Sanchez-Garcia M."/>
            <person name="Morin E."/>
            <person name="Andreopoulos B."/>
            <person name="Barry K.W."/>
            <person name="Bonito G."/>
            <person name="Buee M."/>
            <person name="Carver A."/>
            <person name="Chen C."/>
            <person name="Cichocki N."/>
            <person name="Clum A."/>
            <person name="Culley D."/>
            <person name="Crous P.W."/>
            <person name="Fauchery L."/>
            <person name="Girlanda M."/>
            <person name="Hayes R.D."/>
            <person name="Keri Z."/>
            <person name="LaButti K."/>
            <person name="Lipzen A."/>
            <person name="Lombard V."/>
            <person name="Magnuson J."/>
            <person name="Maillard F."/>
            <person name="Murat C."/>
            <person name="Nolan M."/>
            <person name="Ohm R.A."/>
            <person name="Pangilinan J."/>
            <person name="Pereira M.F."/>
            <person name="Perotto S."/>
            <person name="Peter M."/>
            <person name="Pfister S."/>
            <person name="Riley R."/>
            <person name="Sitrit Y."/>
            <person name="Stielow J.B."/>
            <person name="Szollosi G."/>
            <person name="Zifcakova L."/>
            <person name="Stursova M."/>
            <person name="Spatafora J.W."/>
            <person name="Tedersoo L."/>
            <person name="Vaario L.M."/>
            <person name="Yamada A."/>
            <person name="Yan M."/>
            <person name="Wang P."/>
            <person name="Xu J."/>
            <person name="Bruns T."/>
            <person name="Baldrian P."/>
            <person name="Vilgalys R."/>
            <person name="Dunand C."/>
            <person name="Henrissat B."/>
            <person name="Grigoriev I.V."/>
            <person name="Hibbett D."/>
            <person name="Nagy L.G."/>
            <person name="Martin F.M."/>
        </authorList>
    </citation>
    <scope>NUCLEOTIDE SEQUENCE</scope>
    <source>
        <strain evidence="3">BED1</strain>
    </source>
</reference>
<dbReference type="EMBL" id="WHUW01000138">
    <property type="protein sequence ID" value="KAF8421712.1"/>
    <property type="molecule type" value="Genomic_DNA"/>
</dbReference>